<evidence type="ECO:0000313" key="3">
    <source>
        <dbReference type="Proteomes" id="UP000230233"/>
    </source>
</evidence>
<protein>
    <submittedName>
        <fullName evidence="2">Uncharacterized protein</fullName>
    </submittedName>
</protein>
<feature type="region of interest" description="Disordered" evidence="1">
    <location>
        <begin position="66"/>
        <end position="94"/>
    </location>
</feature>
<organism evidence="2 3">
    <name type="scientific">Caenorhabditis nigoni</name>
    <dbReference type="NCBI Taxonomy" id="1611254"/>
    <lineage>
        <taxon>Eukaryota</taxon>
        <taxon>Metazoa</taxon>
        <taxon>Ecdysozoa</taxon>
        <taxon>Nematoda</taxon>
        <taxon>Chromadorea</taxon>
        <taxon>Rhabditida</taxon>
        <taxon>Rhabditina</taxon>
        <taxon>Rhabditomorpha</taxon>
        <taxon>Rhabditoidea</taxon>
        <taxon>Rhabditidae</taxon>
        <taxon>Peloderinae</taxon>
        <taxon>Caenorhabditis</taxon>
    </lineage>
</organism>
<dbReference type="Proteomes" id="UP000230233">
    <property type="component" value="Chromosome IV"/>
</dbReference>
<dbReference type="OrthoDB" id="10354725at2759"/>
<dbReference type="EMBL" id="PDUG01000004">
    <property type="protein sequence ID" value="PIC35615.1"/>
    <property type="molecule type" value="Genomic_DNA"/>
</dbReference>
<proteinExistence type="predicted"/>
<reference evidence="3" key="1">
    <citation type="submission" date="2017-10" db="EMBL/GenBank/DDBJ databases">
        <title>Rapid genome shrinkage in a self-fertile nematode reveals novel sperm competition proteins.</title>
        <authorList>
            <person name="Yin D."/>
            <person name="Schwarz E.M."/>
            <person name="Thomas C.G."/>
            <person name="Felde R.L."/>
            <person name="Korf I.F."/>
            <person name="Cutter A.D."/>
            <person name="Schartner C.M."/>
            <person name="Ralston E.J."/>
            <person name="Meyer B.J."/>
            <person name="Haag E.S."/>
        </authorList>
    </citation>
    <scope>NUCLEOTIDE SEQUENCE [LARGE SCALE GENOMIC DNA]</scope>
    <source>
        <strain evidence="3">JU1422</strain>
    </source>
</reference>
<name>A0A2G5U7U4_9PELO</name>
<gene>
    <name evidence="2" type="primary">Cnig_chr_IV.g14920</name>
    <name evidence="2" type="ORF">B9Z55_014920</name>
</gene>
<keyword evidence="3" id="KW-1185">Reference proteome</keyword>
<sequence>MAPYKTEEIWYYLKIIRSLNTNNKTEIHRKLLKRKKTKNERCPNRKTIARWVNLFLGGNRNFERAAERSPSSEIHVSRSESPASPTSRQEISDAENRVKLKEQLAALELIAGIAPNLSLKGLVKFNTTDTPLKQAMFNVMALSFAAKNGPLKGTD</sequence>
<evidence type="ECO:0000256" key="1">
    <source>
        <dbReference type="SAM" id="MobiDB-lite"/>
    </source>
</evidence>
<feature type="compositionally biased region" description="Polar residues" evidence="1">
    <location>
        <begin position="69"/>
        <end position="89"/>
    </location>
</feature>
<dbReference type="AlphaFoldDB" id="A0A2G5U7U4"/>
<accession>A0A2G5U7U4</accession>
<evidence type="ECO:0000313" key="2">
    <source>
        <dbReference type="EMBL" id="PIC35615.1"/>
    </source>
</evidence>
<comment type="caution">
    <text evidence="2">The sequence shown here is derived from an EMBL/GenBank/DDBJ whole genome shotgun (WGS) entry which is preliminary data.</text>
</comment>